<accession>A0A379LKQ3</accession>
<dbReference type="EMBL" id="UGVC01000001">
    <property type="protein sequence ID" value="SUD91190.1"/>
    <property type="molecule type" value="Genomic_DNA"/>
</dbReference>
<keyword evidence="2 6" id="KW-0808">Transferase</keyword>
<dbReference type="InterPro" id="IPR023213">
    <property type="entry name" value="CAT-like_dom_sf"/>
</dbReference>
<dbReference type="PANTHER" id="PTHR22589:SF16">
    <property type="entry name" value="CARNITINE O-PALMITOYLTRANSFERASE 2, MITOCHONDRIAL"/>
    <property type="match status" value="1"/>
</dbReference>
<dbReference type="Gene3D" id="3.30.559.10">
    <property type="entry name" value="Chloramphenicol acetyltransferase-like domain"/>
    <property type="match status" value="1"/>
</dbReference>
<organism evidence="6 7">
    <name type="scientific">Psychrobacter phenylpyruvicus</name>
    <dbReference type="NCBI Taxonomy" id="29432"/>
    <lineage>
        <taxon>Bacteria</taxon>
        <taxon>Pseudomonadati</taxon>
        <taxon>Pseudomonadota</taxon>
        <taxon>Gammaproteobacteria</taxon>
        <taxon>Moraxellales</taxon>
        <taxon>Moraxellaceae</taxon>
        <taxon>Psychrobacter</taxon>
    </lineage>
</organism>
<feature type="domain" description="Choline/carnitine acyltransferase" evidence="5">
    <location>
        <begin position="4"/>
        <end position="541"/>
    </location>
</feature>
<dbReference type="InterPro" id="IPR000542">
    <property type="entry name" value="Carn_acyl_trans"/>
</dbReference>
<dbReference type="GO" id="GO:0006635">
    <property type="term" value="P:fatty acid beta-oxidation"/>
    <property type="evidence" value="ECO:0007669"/>
    <property type="project" value="TreeGrafter"/>
</dbReference>
<dbReference type="Pfam" id="PF00755">
    <property type="entry name" value="Carn_acyltransf"/>
    <property type="match status" value="1"/>
</dbReference>
<dbReference type="AlphaFoldDB" id="A0A379LKQ3"/>
<dbReference type="GO" id="GO:0004095">
    <property type="term" value="F:carnitine O-palmitoyltransferase activity"/>
    <property type="evidence" value="ECO:0007669"/>
    <property type="project" value="TreeGrafter"/>
</dbReference>
<comment type="similarity">
    <text evidence="1">Belongs to the carnitine/choline acetyltransferase family.</text>
</comment>
<dbReference type="PANTHER" id="PTHR22589">
    <property type="entry name" value="CARNITINE O-ACYLTRANSFERASE"/>
    <property type="match status" value="1"/>
</dbReference>
<gene>
    <name evidence="6" type="ORF">NCTC10526_01537</name>
</gene>
<evidence type="ECO:0000256" key="3">
    <source>
        <dbReference type="ARBA" id="ARBA00023315"/>
    </source>
</evidence>
<keyword evidence="3 6" id="KW-0012">Acyltransferase</keyword>
<evidence type="ECO:0000256" key="1">
    <source>
        <dbReference type="ARBA" id="ARBA00005232"/>
    </source>
</evidence>
<dbReference type="Gene3D" id="3.30.559.70">
    <property type="entry name" value="Choline/Carnitine o-acyltransferase, domain 2"/>
    <property type="match status" value="1"/>
</dbReference>
<evidence type="ECO:0000259" key="5">
    <source>
        <dbReference type="Pfam" id="PF00755"/>
    </source>
</evidence>
<dbReference type="Proteomes" id="UP000254123">
    <property type="component" value="Unassembled WGS sequence"/>
</dbReference>
<reference evidence="6 7" key="1">
    <citation type="submission" date="2018-06" db="EMBL/GenBank/DDBJ databases">
        <authorList>
            <consortium name="Pathogen Informatics"/>
            <person name="Doyle S."/>
        </authorList>
    </citation>
    <scope>NUCLEOTIDE SEQUENCE [LARGE SCALE GENOMIC DNA]</scope>
    <source>
        <strain evidence="6 7">NCTC10526</strain>
    </source>
</reference>
<evidence type="ECO:0000313" key="7">
    <source>
        <dbReference type="Proteomes" id="UP000254123"/>
    </source>
</evidence>
<sequence>MQTLPIPPLKQTLERFVAGISPLLNQQQYQETQAAALCFEQQGGPKLQQRLSEYAATQATKGLSWLTELKLEEYLSDTRPKSITNNASLQLDYPLDNSNSNDSLSRAASFIHRLVRLHVDYINDDITQPVDGRNQPISMYNWRLLTGAMRIANTEGDYYYYAPKQAANRHISVFWQGHHFQLQVTDVEGNVFSTASLAEALQDLMRGNYPAPSFNFSALSALDSINTANYLSELCKRPHNQHVYEVLKDSLFCFAPYHSGADDVTQIKEQTFMPGNAWQYKPNTYQMDLDSDYVAIHFEHSEIDGAALMHMFSYAFAIELDSTQLATGSPTLTPMDWEYDSDIASRIQQDIQQVTTEADKLNVKQCCVDYTDIAIKASHDALMQFALLYAQLKVFGKVRNTYEAVDTSHFMAGRTEGLRPNSAEAIELAQSLLNNDASLEQLQSALNAHKQRVIACKTGQAFDRHLSGLKFMIKEEDNDPSVSSFFNSPGYKVLTAGDFLSTSSMGVQSPVKRILFAPVIQGGFGVNYSFNEHEYEFVLFADAISSPYLDDMCQACVEAINKLVKLTQ</sequence>
<dbReference type="RefSeq" id="WP_028859814.1">
    <property type="nucleotide sequence ID" value="NZ_CAJHAQ010000001.1"/>
</dbReference>
<dbReference type="InterPro" id="IPR042231">
    <property type="entry name" value="Cho/carn_acyl_trans_2"/>
</dbReference>
<dbReference type="SUPFAM" id="SSF52777">
    <property type="entry name" value="CoA-dependent acyltransferases"/>
    <property type="match status" value="2"/>
</dbReference>
<name>A0A379LKQ3_9GAMM</name>
<proteinExistence type="inferred from homology"/>
<keyword evidence="7" id="KW-1185">Reference proteome</keyword>
<protein>
    <submittedName>
        <fullName evidence="6">Choline/Carnitine o-acyltransferase</fullName>
    </submittedName>
</protein>
<feature type="active site" description="Proton acceptor" evidence="4">
    <location>
        <position position="300"/>
    </location>
</feature>
<evidence type="ECO:0000256" key="4">
    <source>
        <dbReference type="PIRSR" id="PIRSR600542-1"/>
    </source>
</evidence>
<evidence type="ECO:0000256" key="2">
    <source>
        <dbReference type="ARBA" id="ARBA00022679"/>
    </source>
</evidence>
<dbReference type="InterPro" id="IPR039551">
    <property type="entry name" value="Cho/carn_acyl_trans"/>
</dbReference>
<evidence type="ECO:0000313" key="6">
    <source>
        <dbReference type="EMBL" id="SUD91190.1"/>
    </source>
</evidence>